<reference evidence="2" key="1">
    <citation type="journal article" date="2022" name="bioRxiv">
        <title>Sequencing and chromosome-scale assembly of the giantPleurodeles waltlgenome.</title>
        <authorList>
            <person name="Brown T."/>
            <person name="Elewa A."/>
            <person name="Iarovenko S."/>
            <person name="Subramanian E."/>
            <person name="Araus A.J."/>
            <person name="Petzold A."/>
            <person name="Susuki M."/>
            <person name="Suzuki K.-i.T."/>
            <person name="Hayashi T."/>
            <person name="Toyoda A."/>
            <person name="Oliveira C."/>
            <person name="Osipova E."/>
            <person name="Leigh N.D."/>
            <person name="Simon A."/>
            <person name="Yun M.H."/>
        </authorList>
    </citation>
    <scope>NUCLEOTIDE SEQUENCE</scope>
    <source>
        <strain evidence="2">20211129_DDA</strain>
        <tissue evidence="2">Liver</tissue>
    </source>
</reference>
<feature type="compositionally biased region" description="Basic and acidic residues" evidence="1">
    <location>
        <begin position="64"/>
        <end position="73"/>
    </location>
</feature>
<comment type="caution">
    <text evidence="2">The sequence shown here is derived from an EMBL/GenBank/DDBJ whole genome shotgun (WGS) entry which is preliminary data.</text>
</comment>
<evidence type="ECO:0000313" key="2">
    <source>
        <dbReference type="EMBL" id="KAJ1216247.1"/>
    </source>
</evidence>
<evidence type="ECO:0000313" key="3">
    <source>
        <dbReference type="Proteomes" id="UP001066276"/>
    </source>
</evidence>
<name>A0AAV7WQ77_PLEWA</name>
<dbReference type="Proteomes" id="UP001066276">
    <property type="component" value="Chromosome 1_1"/>
</dbReference>
<organism evidence="2 3">
    <name type="scientific">Pleurodeles waltl</name>
    <name type="common">Iberian ribbed newt</name>
    <dbReference type="NCBI Taxonomy" id="8319"/>
    <lineage>
        <taxon>Eukaryota</taxon>
        <taxon>Metazoa</taxon>
        <taxon>Chordata</taxon>
        <taxon>Craniata</taxon>
        <taxon>Vertebrata</taxon>
        <taxon>Euteleostomi</taxon>
        <taxon>Amphibia</taxon>
        <taxon>Batrachia</taxon>
        <taxon>Caudata</taxon>
        <taxon>Salamandroidea</taxon>
        <taxon>Salamandridae</taxon>
        <taxon>Pleurodelinae</taxon>
        <taxon>Pleurodeles</taxon>
    </lineage>
</organism>
<sequence length="110" mass="12176">MVEQASILQPEDIEEIIKAAKETTTTHNKDWLLAQLRGAQGRQRTLKIPSNSGESMELSGGKAEGSKELEGPKKHCCIASRDSKKTVRRKADGIAQRHRRSQCPAPARSR</sequence>
<gene>
    <name evidence="2" type="ORF">NDU88_003851</name>
</gene>
<feature type="region of interest" description="Disordered" evidence="1">
    <location>
        <begin position="41"/>
        <end position="110"/>
    </location>
</feature>
<proteinExistence type="predicted"/>
<keyword evidence="3" id="KW-1185">Reference proteome</keyword>
<accession>A0AAV7WQ77</accession>
<evidence type="ECO:0000256" key="1">
    <source>
        <dbReference type="SAM" id="MobiDB-lite"/>
    </source>
</evidence>
<feature type="compositionally biased region" description="Basic and acidic residues" evidence="1">
    <location>
        <begin position="81"/>
        <end position="92"/>
    </location>
</feature>
<protein>
    <submittedName>
        <fullName evidence="2">Uncharacterized protein</fullName>
    </submittedName>
</protein>
<dbReference type="EMBL" id="JANPWB010000001">
    <property type="protein sequence ID" value="KAJ1216247.1"/>
    <property type="molecule type" value="Genomic_DNA"/>
</dbReference>
<dbReference type="AlphaFoldDB" id="A0AAV7WQ77"/>